<protein>
    <submittedName>
        <fullName evidence="1">Uncharacterized protein</fullName>
    </submittedName>
</protein>
<reference evidence="1 2" key="1">
    <citation type="submission" date="2023-07" db="EMBL/GenBank/DDBJ databases">
        <title>Sorghum-associated microbial communities from plants grown in Nebraska, USA.</title>
        <authorList>
            <person name="Schachtman D."/>
        </authorList>
    </citation>
    <scope>NUCLEOTIDE SEQUENCE [LARGE SCALE GENOMIC DNA]</scope>
    <source>
        <strain evidence="1 2">CC482</strain>
    </source>
</reference>
<dbReference type="Proteomes" id="UP001229346">
    <property type="component" value="Unassembled WGS sequence"/>
</dbReference>
<sequence>MLLSRARRIHSSWYAGLVPAVIGLELGNPDCVIAGDGISILPLMAGRG</sequence>
<organism evidence="1 2">
    <name type="scientific">Paenibacillus harenae</name>
    <dbReference type="NCBI Taxonomy" id="306543"/>
    <lineage>
        <taxon>Bacteria</taxon>
        <taxon>Bacillati</taxon>
        <taxon>Bacillota</taxon>
        <taxon>Bacilli</taxon>
        <taxon>Bacillales</taxon>
        <taxon>Paenibacillaceae</taxon>
        <taxon>Paenibacillus</taxon>
    </lineage>
</organism>
<evidence type="ECO:0000313" key="2">
    <source>
        <dbReference type="Proteomes" id="UP001229346"/>
    </source>
</evidence>
<dbReference type="EMBL" id="JAUSSU010000010">
    <property type="protein sequence ID" value="MDQ0115138.1"/>
    <property type="molecule type" value="Genomic_DNA"/>
</dbReference>
<name>A0ABT9U692_PAEHA</name>
<evidence type="ECO:0000313" key="1">
    <source>
        <dbReference type="EMBL" id="MDQ0115138.1"/>
    </source>
</evidence>
<gene>
    <name evidence="1" type="ORF">J2T15_004596</name>
</gene>
<proteinExistence type="predicted"/>
<keyword evidence="2" id="KW-1185">Reference proteome</keyword>
<accession>A0ABT9U692</accession>
<comment type="caution">
    <text evidence="1">The sequence shown here is derived from an EMBL/GenBank/DDBJ whole genome shotgun (WGS) entry which is preliminary data.</text>
</comment>
<dbReference type="RefSeq" id="WP_307206541.1">
    <property type="nucleotide sequence ID" value="NZ_JAUSSU010000010.1"/>
</dbReference>